<organism evidence="3">
    <name type="scientific">Magallana gigas</name>
    <name type="common">Pacific oyster</name>
    <name type="synonym">Crassostrea gigas</name>
    <dbReference type="NCBI Taxonomy" id="29159"/>
    <lineage>
        <taxon>Eukaryota</taxon>
        <taxon>Metazoa</taxon>
        <taxon>Spiralia</taxon>
        <taxon>Lophotrochozoa</taxon>
        <taxon>Mollusca</taxon>
        <taxon>Bivalvia</taxon>
        <taxon>Autobranchia</taxon>
        <taxon>Pteriomorphia</taxon>
        <taxon>Ostreida</taxon>
        <taxon>Ostreoidea</taxon>
        <taxon>Ostreidae</taxon>
        <taxon>Magallana</taxon>
    </lineage>
</organism>
<dbReference type="HOGENOM" id="CLU_2160814_0_0_1"/>
<proteinExistence type="predicted"/>
<dbReference type="Pfam" id="PF13359">
    <property type="entry name" value="DDE_Tnp_4"/>
    <property type="match status" value="1"/>
</dbReference>
<gene>
    <name evidence="3" type="ORF">CGI_10005299</name>
</gene>
<name>K1PWS6_MAGGI</name>
<keyword evidence="2" id="KW-0479">Metal-binding</keyword>
<dbReference type="InterPro" id="IPR027806">
    <property type="entry name" value="HARBI1_dom"/>
</dbReference>
<evidence type="ECO:0000313" key="3">
    <source>
        <dbReference type="EMBL" id="EKC20825.1"/>
    </source>
</evidence>
<evidence type="ECO:0000256" key="1">
    <source>
        <dbReference type="ARBA" id="ARBA00001968"/>
    </source>
</evidence>
<dbReference type="InParanoid" id="K1PWS6"/>
<dbReference type="GO" id="GO:0046872">
    <property type="term" value="F:metal ion binding"/>
    <property type="evidence" value="ECO:0007669"/>
    <property type="project" value="UniProtKB-KW"/>
</dbReference>
<dbReference type="AlphaFoldDB" id="K1PWS6"/>
<accession>K1PWS6</accession>
<evidence type="ECO:0000256" key="2">
    <source>
        <dbReference type="ARBA" id="ARBA00022723"/>
    </source>
</evidence>
<protein>
    <submittedName>
        <fullName evidence="3">Uncharacterized protein</fullName>
    </submittedName>
</protein>
<comment type="cofactor">
    <cofactor evidence="1">
        <name>a divalent metal cation</name>
        <dbReference type="ChEBI" id="CHEBI:60240"/>
    </cofactor>
</comment>
<dbReference type="EMBL" id="JH816262">
    <property type="protein sequence ID" value="EKC20825.1"/>
    <property type="molecule type" value="Genomic_DNA"/>
</dbReference>
<sequence>MTATDGYIVDVVDPFFANGRNNYASILSHIVKTNAGNFMGFLKEQDVLIVDRGFRDSVRFLQECGFQIEMPSFLPKTRKQHTTKEANSSRLVTKIRWVVEAANGRIKKWLYLNNVVHNSQIPYIGILCE</sequence>
<reference evidence="3" key="1">
    <citation type="journal article" date="2012" name="Nature">
        <title>The oyster genome reveals stress adaptation and complexity of shell formation.</title>
        <authorList>
            <person name="Zhang G."/>
            <person name="Fang X."/>
            <person name="Guo X."/>
            <person name="Li L."/>
            <person name="Luo R."/>
            <person name="Xu F."/>
            <person name="Yang P."/>
            <person name="Zhang L."/>
            <person name="Wang X."/>
            <person name="Qi H."/>
            <person name="Xiong Z."/>
            <person name="Que H."/>
            <person name="Xie Y."/>
            <person name="Holland P.W."/>
            <person name="Paps J."/>
            <person name="Zhu Y."/>
            <person name="Wu F."/>
            <person name="Chen Y."/>
            <person name="Wang J."/>
            <person name="Peng C."/>
            <person name="Meng J."/>
            <person name="Yang L."/>
            <person name="Liu J."/>
            <person name="Wen B."/>
            <person name="Zhang N."/>
            <person name="Huang Z."/>
            <person name="Zhu Q."/>
            <person name="Feng Y."/>
            <person name="Mount A."/>
            <person name="Hedgecock D."/>
            <person name="Xu Z."/>
            <person name="Liu Y."/>
            <person name="Domazet-Loso T."/>
            <person name="Du Y."/>
            <person name="Sun X."/>
            <person name="Zhang S."/>
            <person name="Liu B."/>
            <person name="Cheng P."/>
            <person name="Jiang X."/>
            <person name="Li J."/>
            <person name="Fan D."/>
            <person name="Wang W."/>
            <person name="Fu W."/>
            <person name="Wang T."/>
            <person name="Wang B."/>
            <person name="Zhang J."/>
            <person name="Peng Z."/>
            <person name="Li Y."/>
            <person name="Li N."/>
            <person name="Wang J."/>
            <person name="Chen M."/>
            <person name="He Y."/>
            <person name="Tan F."/>
            <person name="Song X."/>
            <person name="Zheng Q."/>
            <person name="Huang R."/>
            <person name="Yang H."/>
            <person name="Du X."/>
            <person name="Chen L."/>
            <person name="Yang M."/>
            <person name="Gaffney P.M."/>
            <person name="Wang S."/>
            <person name="Luo L."/>
            <person name="She Z."/>
            <person name="Ming Y."/>
            <person name="Huang W."/>
            <person name="Zhang S."/>
            <person name="Huang B."/>
            <person name="Zhang Y."/>
            <person name="Qu T."/>
            <person name="Ni P."/>
            <person name="Miao G."/>
            <person name="Wang J."/>
            <person name="Wang Q."/>
            <person name="Steinberg C.E."/>
            <person name="Wang H."/>
            <person name="Li N."/>
            <person name="Qian L."/>
            <person name="Zhang G."/>
            <person name="Li Y."/>
            <person name="Yang H."/>
            <person name="Liu X."/>
            <person name="Wang J."/>
            <person name="Yin Y."/>
            <person name="Wang J."/>
        </authorList>
    </citation>
    <scope>NUCLEOTIDE SEQUENCE [LARGE SCALE GENOMIC DNA]</scope>
    <source>
        <strain evidence="3">05x7-T-G4-1.051#20</strain>
    </source>
</reference>